<dbReference type="GO" id="GO:0004150">
    <property type="term" value="F:dihydroneopterin aldolase activity"/>
    <property type="evidence" value="ECO:0007669"/>
    <property type="project" value="UniProtKB-UniRule"/>
</dbReference>
<sequence>MTQPDNVLPLKIANAGRAIRHVFIRDLALDAHIGAYRHEVGRAQPIRVNVDLTVAEAAHGDSLENVVCYATVVDKIKSIVSEGHLNLVETLAERIASACLEDERVEVALIRVEKLAVIPEASSVGVEIERIRHHS</sequence>
<dbReference type="Proteomes" id="UP000006377">
    <property type="component" value="Chromosome"/>
</dbReference>
<dbReference type="Pfam" id="PF02152">
    <property type="entry name" value="FolB"/>
    <property type="match status" value="1"/>
</dbReference>
<dbReference type="PANTHER" id="PTHR42844">
    <property type="entry name" value="DIHYDRONEOPTERIN ALDOLASE 1-RELATED"/>
    <property type="match status" value="1"/>
</dbReference>
<evidence type="ECO:0000259" key="7">
    <source>
        <dbReference type="SMART" id="SM00905"/>
    </source>
</evidence>
<dbReference type="SMART" id="SM00905">
    <property type="entry name" value="FolB"/>
    <property type="match status" value="1"/>
</dbReference>
<evidence type="ECO:0000256" key="3">
    <source>
        <dbReference type="ARBA" id="ARBA00005708"/>
    </source>
</evidence>
<proteinExistence type="inferred from homology"/>
<comment type="catalytic activity">
    <reaction evidence="1 6">
        <text>7,8-dihydroneopterin = 6-hydroxymethyl-7,8-dihydropterin + glycolaldehyde</text>
        <dbReference type="Rhea" id="RHEA:10540"/>
        <dbReference type="ChEBI" id="CHEBI:17001"/>
        <dbReference type="ChEBI" id="CHEBI:17071"/>
        <dbReference type="ChEBI" id="CHEBI:44841"/>
        <dbReference type="EC" id="4.1.2.25"/>
    </reaction>
</comment>
<dbReference type="PANTHER" id="PTHR42844:SF1">
    <property type="entry name" value="DIHYDRONEOPTERIN ALDOLASE 1-RELATED"/>
    <property type="match status" value="1"/>
</dbReference>
<evidence type="ECO:0000256" key="1">
    <source>
        <dbReference type="ARBA" id="ARBA00001353"/>
    </source>
</evidence>
<dbReference type="GO" id="GO:0005737">
    <property type="term" value="C:cytoplasm"/>
    <property type="evidence" value="ECO:0007669"/>
    <property type="project" value="TreeGrafter"/>
</dbReference>
<organism evidence="8 9">
    <name type="scientific">Parvibaculum lavamentivorans (strain DS-1 / DSM 13023 / NCIMB 13966)</name>
    <dbReference type="NCBI Taxonomy" id="402881"/>
    <lineage>
        <taxon>Bacteria</taxon>
        <taxon>Pseudomonadati</taxon>
        <taxon>Pseudomonadota</taxon>
        <taxon>Alphaproteobacteria</taxon>
        <taxon>Hyphomicrobiales</taxon>
        <taxon>Parvibaculaceae</taxon>
        <taxon>Parvibaculum</taxon>
    </lineage>
</organism>
<dbReference type="eggNOG" id="COG1539">
    <property type="taxonomic scope" value="Bacteria"/>
</dbReference>
<reference evidence="8 9" key="1">
    <citation type="journal article" date="2011" name="Stand. Genomic Sci.">
        <title>Complete genome sequence of Parvibaculum lavamentivorans type strain (DS-1(T)).</title>
        <authorList>
            <person name="Schleheck D."/>
            <person name="Weiss M."/>
            <person name="Pitluck S."/>
            <person name="Bruce D."/>
            <person name="Land M.L."/>
            <person name="Han S."/>
            <person name="Saunders E."/>
            <person name="Tapia R."/>
            <person name="Detter C."/>
            <person name="Brettin T."/>
            <person name="Han J."/>
            <person name="Woyke T."/>
            <person name="Goodwin L."/>
            <person name="Pennacchio L."/>
            <person name="Nolan M."/>
            <person name="Cook A.M."/>
            <person name="Kjelleberg S."/>
            <person name="Thomas T."/>
        </authorList>
    </citation>
    <scope>NUCLEOTIDE SEQUENCE [LARGE SCALE GENOMIC DNA]</scope>
    <source>
        <strain evidence="9">DS-1 / DSM 13023 / NCIMB 13966</strain>
    </source>
</reference>
<name>A7HVF8_PARL1</name>
<dbReference type="EMBL" id="CP000774">
    <property type="protein sequence ID" value="ABS63891.1"/>
    <property type="molecule type" value="Genomic_DNA"/>
</dbReference>
<evidence type="ECO:0000256" key="6">
    <source>
        <dbReference type="RuleBase" id="RU362079"/>
    </source>
</evidence>
<evidence type="ECO:0000313" key="9">
    <source>
        <dbReference type="Proteomes" id="UP000006377"/>
    </source>
</evidence>
<dbReference type="UniPathway" id="UPA00077">
    <property type="reaction ID" value="UER00154"/>
</dbReference>
<dbReference type="NCBIfam" id="TIGR00525">
    <property type="entry name" value="folB"/>
    <property type="match status" value="1"/>
</dbReference>
<dbReference type="SUPFAM" id="SSF55620">
    <property type="entry name" value="Tetrahydrobiopterin biosynthesis enzymes-like"/>
    <property type="match status" value="1"/>
</dbReference>
<accession>A7HVF8</accession>
<keyword evidence="4 6" id="KW-0289">Folate biosynthesis</keyword>
<protein>
    <recommendedName>
        <fullName evidence="6">7,8-dihydroneopterin aldolase</fullName>
        <ecNumber evidence="6">4.1.2.25</ecNumber>
    </recommendedName>
</protein>
<dbReference type="RefSeq" id="WP_012111197.1">
    <property type="nucleotide sequence ID" value="NC_009719.1"/>
</dbReference>
<dbReference type="GO" id="GO:0046654">
    <property type="term" value="P:tetrahydrofolate biosynthetic process"/>
    <property type="evidence" value="ECO:0007669"/>
    <property type="project" value="UniProtKB-UniRule"/>
</dbReference>
<comment type="similarity">
    <text evidence="3 6">Belongs to the DHNA family.</text>
</comment>
<dbReference type="STRING" id="402881.Plav_2277"/>
<dbReference type="GO" id="GO:0046656">
    <property type="term" value="P:folic acid biosynthetic process"/>
    <property type="evidence" value="ECO:0007669"/>
    <property type="project" value="UniProtKB-UniRule"/>
</dbReference>
<dbReference type="InterPro" id="IPR043133">
    <property type="entry name" value="GTP-CH-I_C/QueF"/>
</dbReference>
<dbReference type="Gene3D" id="3.30.1130.10">
    <property type="match status" value="1"/>
</dbReference>
<evidence type="ECO:0000256" key="4">
    <source>
        <dbReference type="ARBA" id="ARBA00022909"/>
    </source>
</evidence>
<keyword evidence="5 6" id="KW-0456">Lyase</keyword>
<dbReference type="OrthoDB" id="7580479at2"/>
<dbReference type="NCBIfam" id="TIGR00526">
    <property type="entry name" value="folB_dom"/>
    <property type="match status" value="1"/>
</dbReference>
<evidence type="ECO:0000256" key="2">
    <source>
        <dbReference type="ARBA" id="ARBA00005013"/>
    </source>
</evidence>
<comment type="function">
    <text evidence="6">Catalyzes the conversion of 7,8-dihydroneopterin to 6-hydroxymethyl-7,8-dihydropterin.</text>
</comment>
<comment type="pathway">
    <text evidence="2 6">Cofactor biosynthesis; tetrahydrofolate biosynthesis; 2-amino-4-hydroxy-6-hydroxymethyl-7,8-dihydropteridine diphosphate from 7,8-dihydroneopterin triphosphate: step 3/4.</text>
</comment>
<evidence type="ECO:0000313" key="8">
    <source>
        <dbReference type="EMBL" id="ABS63891.1"/>
    </source>
</evidence>
<dbReference type="InterPro" id="IPR006156">
    <property type="entry name" value="Dihydroneopterin_aldolase"/>
</dbReference>
<dbReference type="EC" id="4.1.2.25" evidence="6"/>
<feature type="domain" description="Dihydroneopterin aldolase/epimerase" evidence="7">
    <location>
        <begin position="22"/>
        <end position="130"/>
    </location>
</feature>
<dbReference type="KEGG" id="pla:Plav_2277"/>
<evidence type="ECO:0000256" key="5">
    <source>
        <dbReference type="ARBA" id="ARBA00023239"/>
    </source>
</evidence>
<gene>
    <name evidence="8" type="ordered locus">Plav_2277</name>
</gene>
<dbReference type="AlphaFoldDB" id="A7HVF8"/>
<dbReference type="HOGENOM" id="CLU_112632_0_1_5"/>
<keyword evidence="9" id="KW-1185">Reference proteome</keyword>
<dbReference type="InterPro" id="IPR006157">
    <property type="entry name" value="FolB_dom"/>
</dbReference>